<sequence>MTILTDSTEYFEETFKGLNNAAQQFIGITFEECEFLDCDFSESWFRACKFTNCDFARCNLSLTDMANSQFFGVNFKDSKLVGVDWTRADWPQYYRDFELKFTRCMLNDSSFYGLTLNELVLEECKVHDADFREGDFTDSQMTHCTFDRSLFVHTNLTRVDFSDSTGCAIDVLANEIKGAKFSTEEAIHLLTSLGIELVD</sequence>
<evidence type="ECO:0008006" key="3">
    <source>
        <dbReference type="Google" id="ProtNLM"/>
    </source>
</evidence>
<dbReference type="Pfam" id="PF13599">
    <property type="entry name" value="Pentapeptide_4"/>
    <property type="match status" value="2"/>
</dbReference>
<accession>A0A1E8FBV6</accession>
<dbReference type="AlphaFoldDB" id="A0A1E8FBV6"/>
<dbReference type="OrthoDB" id="5290767at2"/>
<proteinExistence type="predicted"/>
<dbReference type="InterPro" id="IPR052949">
    <property type="entry name" value="PA_immunity-related"/>
</dbReference>
<dbReference type="Gene3D" id="2.160.20.80">
    <property type="entry name" value="E3 ubiquitin-protein ligase SopA"/>
    <property type="match status" value="1"/>
</dbReference>
<dbReference type="RefSeq" id="WP_070177793.1">
    <property type="nucleotide sequence ID" value="NZ_BMJR01000002.1"/>
</dbReference>
<gene>
    <name evidence="1" type="ORF">BFC17_03925</name>
</gene>
<evidence type="ECO:0000313" key="1">
    <source>
        <dbReference type="EMBL" id="OFI33417.1"/>
    </source>
</evidence>
<dbReference type="STRING" id="1856405.BFC17_03925"/>
<comment type="caution">
    <text evidence="1">The sequence shown here is derived from an EMBL/GenBank/DDBJ whole genome shotgun (WGS) entry which is preliminary data.</text>
</comment>
<dbReference type="PANTHER" id="PTHR42999">
    <property type="entry name" value="ANTIBIOTIC RESISTANCE PROTEIN MCBG"/>
    <property type="match status" value="1"/>
</dbReference>
<dbReference type="Proteomes" id="UP000176037">
    <property type="component" value="Unassembled WGS sequence"/>
</dbReference>
<dbReference type="InterPro" id="IPR001646">
    <property type="entry name" value="5peptide_repeat"/>
</dbReference>
<dbReference type="PANTHER" id="PTHR42999:SF1">
    <property type="entry name" value="PENTAPEPTIDE REPEAT-CONTAINING PROTEIN"/>
    <property type="match status" value="1"/>
</dbReference>
<dbReference type="SUPFAM" id="SSF141571">
    <property type="entry name" value="Pentapeptide repeat-like"/>
    <property type="match status" value="1"/>
</dbReference>
<evidence type="ECO:0000313" key="2">
    <source>
        <dbReference type="Proteomes" id="UP000176037"/>
    </source>
</evidence>
<reference evidence="1 2" key="1">
    <citation type="submission" date="2016-09" db="EMBL/GenBank/DDBJ databases">
        <title>Alteromonas lipolytica, a new species isolated from sea water.</title>
        <authorList>
            <person name="Wu Y.-H."/>
            <person name="Cheng H."/>
            <person name="Xu X.-W."/>
        </authorList>
    </citation>
    <scope>NUCLEOTIDE SEQUENCE [LARGE SCALE GENOMIC DNA]</scope>
    <source>
        <strain evidence="1 2">JW12</strain>
    </source>
</reference>
<name>A0A1E8FBV6_9ALTE</name>
<organism evidence="1 2">
    <name type="scientific">Alteromonas lipolytica</name>
    <dbReference type="NCBI Taxonomy" id="1856405"/>
    <lineage>
        <taxon>Bacteria</taxon>
        <taxon>Pseudomonadati</taxon>
        <taxon>Pseudomonadota</taxon>
        <taxon>Gammaproteobacteria</taxon>
        <taxon>Alteromonadales</taxon>
        <taxon>Alteromonadaceae</taxon>
        <taxon>Alteromonas/Salinimonas group</taxon>
        <taxon>Alteromonas</taxon>
    </lineage>
</organism>
<keyword evidence="2" id="KW-1185">Reference proteome</keyword>
<protein>
    <recommendedName>
        <fullName evidence="3">Pentapeptide repeat-containing protein</fullName>
    </recommendedName>
</protein>
<dbReference type="EMBL" id="MJIC01000015">
    <property type="protein sequence ID" value="OFI33417.1"/>
    <property type="molecule type" value="Genomic_DNA"/>
</dbReference>